<dbReference type="EMBL" id="JAHLQT010021820">
    <property type="protein sequence ID" value="KAG7167276.1"/>
    <property type="molecule type" value="Genomic_DNA"/>
</dbReference>
<dbReference type="SMART" id="SM00389">
    <property type="entry name" value="HOX"/>
    <property type="match status" value="1"/>
</dbReference>
<comment type="subcellular location">
    <subcellularLocation>
        <location evidence="1 2 3">Nucleus</location>
    </subcellularLocation>
</comment>
<organism evidence="5 6">
    <name type="scientific">Homarus americanus</name>
    <name type="common">American lobster</name>
    <dbReference type="NCBI Taxonomy" id="6706"/>
    <lineage>
        <taxon>Eukaryota</taxon>
        <taxon>Metazoa</taxon>
        <taxon>Ecdysozoa</taxon>
        <taxon>Arthropoda</taxon>
        <taxon>Crustacea</taxon>
        <taxon>Multicrustacea</taxon>
        <taxon>Malacostraca</taxon>
        <taxon>Eumalacostraca</taxon>
        <taxon>Eucarida</taxon>
        <taxon>Decapoda</taxon>
        <taxon>Pleocyemata</taxon>
        <taxon>Astacidea</taxon>
        <taxon>Nephropoidea</taxon>
        <taxon>Nephropidae</taxon>
        <taxon>Homarus</taxon>
    </lineage>
</organism>
<dbReference type="GO" id="GO:0003677">
    <property type="term" value="F:DNA binding"/>
    <property type="evidence" value="ECO:0007669"/>
    <property type="project" value="UniProtKB-UniRule"/>
</dbReference>
<dbReference type="Gene3D" id="1.10.10.60">
    <property type="entry name" value="Homeodomain-like"/>
    <property type="match status" value="1"/>
</dbReference>
<proteinExistence type="predicted"/>
<dbReference type="PANTHER" id="PTHR46385">
    <property type="entry name" value="PAIRED MESODERM HOMEOBOX PROTEIN 1-RELATED"/>
    <property type="match status" value="1"/>
</dbReference>
<evidence type="ECO:0000256" key="2">
    <source>
        <dbReference type="PROSITE-ProRule" id="PRU00108"/>
    </source>
</evidence>
<reference evidence="5" key="1">
    <citation type="journal article" date="2021" name="Sci. Adv.">
        <title>The American lobster genome reveals insights on longevity, neural, and immune adaptations.</title>
        <authorList>
            <person name="Polinski J.M."/>
            <person name="Zimin A.V."/>
            <person name="Clark K.F."/>
            <person name="Kohn A.B."/>
            <person name="Sadowski N."/>
            <person name="Timp W."/>
            <person name="Ptitsyn A."/>
            <person name="Khanna P."/>
            <person name="Romanova D.Y."/>
            <person name="Williams P."/>
            <person name="Greenwood S.J."/>
            <person name="Moroz L.L."/>
            <person name="Walt D.R."/>
            <person name="Bodnar A.G."/>
        </authorList>
    </citation>
    <scope>NUCLEOTIDE SEQUENCE</scope>
    <source>
        <strain evidence="5">GMGI-L3</strain>
    </source>
</reference>
<evidence type="ECO:0000313" key="5">
    <source>
        <dbReference type="EMBL" id="KAG7167276.1"/>
    </source>
</evidence>
<keyword evidence="2 3" id="KW-0238">DNA-binding</keyword>
<comment type="caution">
    <text evidence="5">The sequence shown here is derived from an EMBL/GenBank/DDBJ whole genome shotgun (WGS) entry which is preliminary data.</text>
</comment>
<name>A0A8J5K2Y1_HOMAM</name>
<dbReference type="CDD" id="cd00086">
    <property type="entry name" value="homeodomain"/>
    <property type="match status" value="1"/>
</dbReference>
<evidence type="ECO:0000313" key="6">
    <source>
        <dbReference type="Proteomes" id="UP000747542"/>
    </source>
</evidence>
<dbReference type="InterPro" id="IPR001356">
    <property type="entry name" value="HD"/>
</dbReference>
<evidence type="ECO:0000259" key="4">
    <source>
        <dbReference type="PROSITE" id="PS50071"/>
    </source>
</evidence>
<feature type="domain" description="Homeobox" evidence="4">
    <location>
        <begin position="54"/>
        <end position="102"/>
    </location>
</feature>
<dbReference type="PANTHER" id="PTHR46385:SF4">
    <property type="entry name" value="PAIRED MESODERM HOMEOBOX PROTEIN 2-LIKE ISOFORM X1"/>
    <property type="match status" value="1"/>
</dbReference>
<dbReference type="InterPro" id="IPR043378">
    <property type="entry name" value="PRRX1/2"/>
</dbReference>
<dbReference type="PROSITE" id="PS50071">
    <property type="entry name" value="HOMEOBOX_2"/>
    <property type="match status" value="1"/>
</dbReference>
<dbReference type="SUPFAM" id="SSF46689">
    <property type="entry name" value="Homeodomain-like"/>
    <property type="match status" value="1"/>
</dbReference>
<sequence length="128" mass="14768">MVRGSGRPPEPQVSAGTLYSHWLNLPCGATVNLMTECNYVHLVHFDEDAEGRKKKPRRNRTTFTSVQLTALEKVFERTHYPDAFVREELAKRTNLSEARVQLSCFLRSNFQLIFPLTLLFCWSHISGR</sequence>
<dbReference type="AlphaFoldDB" id="A0A8J5K2Y1"/>
<keyword evidence="2 3" id="KW-0371">Homeobox</keyword>
<evidence type="ECO:0000256" key="3">
    <source>
        <dbReference type="RuleBase" id="RU000682"/>
    </source>
</evidence>
<keyword evidence="6" id="KW-1185">Reference proteome</keyword>
<feature type="DNA-binding region" description="Homeobox" evidence="2">
    <location>
        <begin position="56"/>
        <end position="103"/>
    </location>
</feature>
<keyword evidence="2 3" id="KW-0539">Nucleus</keyword>
<accession>A0A8J5K2Y1</accession>
<dbReference type="Proteomes" id="UP000747542">
    <property type="component" value="Unassembled WGS sequence"/>
</dbReference>
<dbReference type="InterPro" id="IPR009057">
    <property type="entry name" value="Homeodomain-like_sf"/>
</dbReference>
<evidence type="ECO:0000256" key="1">
    <source>
        <dbReference type="ARBA" id="ARBA00004123"/>
    </source>
</evidence>
<gene>
    <name evidence="5" type="primary">ALX4-L</name>
    <name evidence="5" type="ORF">Hamer_G017186</name>
</gene>
<dbReference type="GO" id="GO:0005634">
    <property type="term" value="C:nucleus"/>
    <property type="evidence" value="ECO:0007669"/>
    <property type="project" value="UniProtKB-SubCell"/>
</dbReference>
<dbReference type="Pfam" id="PF00046">
    <property type="entry name" value="Homeodomain"/>
    <property type="match status" value="1"/>
</dbReference>
<protein>
    <submittedName>
        <fullName evidence="5">Homeobox protein aristaless-like 4-like</fullName>
    </submittedName>
</protein>